<evidence type="ECO:0000256" key="5">
    <source>
        <dbReference type="ARBA" id="ARBA00023235"/>
    </source>
</evidence>
<name>A0A8J3AA98_9ACTN</name>
<dbReference type="GO" id="GO:0071555">
    <property type="term" value="P:cell wall organization"/>
    <property type="evidence" value="ECO:0007669"/>
    <property type="project" value="UniProtKB-KW"/>
</dbReference>
<keyword evidence="6 7" id="KW-0961">Cell wall biogenesis/degradation</keyword>
<evidence type="ECO:0000313" key="9">
    <source>
        <dbReference type="Proteomes" id="UP000650511"/>
    </source>
</evidence>
<keyword evidence="9" id="KW-1185">Reference proteome</keyword>
<keyword evidence="4 7" id="KW-0573">Peptidoglycan synthesis</keyword>
<dbReference type="OrthoDB" id="9801055at2"/>
<evidence type="ECO:0000256" key="2">
    <source>
        <dbReference type="ARBA" id="ARBA00013090"/>
    </source>
</evidence>
<dbReference type="GO" id="GO:0008360">
    <property type="term" value="P:regulation of cell shape"/>
    <property type="evidence" value="ECO:0007669"/>
    <property type="project" value="UniProtKB-KW"/>
</dbReference>
<comment type="caution">
    <text evidence="8">The sequence shown here is derived from an EMBL/GenBank/DDBJ whole genome shotgun (WGS) entry which is preliminary data.</text>
</comment>
<dbReference type="AlphaFoldDB" id="A0A8J3AA98"/>
<protein>
    <recommendedName>
        <fullName evidence="2 7">Glutamate racemase</fullName>
        <ecNumber evidence="2 7">5.1.1.3</ecNumber>
    </recommendedName>
</protein>
<dbReference type="EMBL" id="BMHA01000006">
    <property type="protein sequence ID" value="GGI06320.1"/>
    <property type="molecule type" value="Genomic_DNA"/>
</dbReference>
<dbReference type="FunFam" id="3.40.50.1860:FF:000001">
    <property type="entry name" value="Glutamate racemase"/>
    <property type="match status" value="1"/>
</dbReference>
<dbReference type="GO" id="GO:0008881">
    <property type="term" value="F:glutamate racemase activity"/>
    <property type="evidence" value="ECO:0007669"/>
    <property type="project" value="UniProtKB-UniRule"/>
</dbReference>
<dbReference type="Pfam" id="PF01177">
    <property type="entry name" value="Asp_Glu_race"/>
    <property type="match status" value="1"/>
</dbReference>
<dbReference type="NCBIfam" id="TIGR00067">
    <property type="entry name" value="glut_race"/>
    <property type="match status" value="1"/>
</dbReference>
<dbReference type="InterPro" id="IPR033134">
    <property type="entry name" value="Asp/Glu_racemase_AS_2"/>
</dbReference>
<dbReference type="PROSITE" id="PS00923">
    <property type="entry name" value="ASP_GLU_RACEMASE_1"/>
    <property type="match status" value="1"/>
</dbReference>
<feature type="binding site" evidence="7">
    <location>
        <begin position="74"/>
        <end position="75"/>
    </location>
    <ligand>
        <name>substrate</name>
    </ligand>
</feature>
<gene>
    <name evidence="7 8" type="primary">murI</name>
    <name evidence="8" type="ORF">GCM10011354_18500</name>
</gene>
<feature type="active site" description="Proton donor/acceptor" evidence="7">
    <location>
        <position position="73"/>
    </location>
</feature>
<comment type="pathway">
    <text evidence="7">Cell wall biogenesis; peptidoglycan biosynthesis.</text>
</comment>
<evidence type="ECO:0000256" key="7">
    <source>
        <dbReference type="HAMAP-Rule" id="MF_00258"/>
    </source>
</evidence>
<dbReference type="UniPathway" id="UPA00219"/>
<comment type="similarity">
    <text evidence="7">Belongs to the aspartate/glutamate racemases family.</text>
</comment>
<dbReference type="Gene3D" id="3.40.50.1860">
    <property type="match status" value="2"/>
</dbReference>
<feature type="active site" description="Proton donor/acceptor" evidence="7">
    <location>
        <position position="184"/>
    </location>
</feature>
<evidence type="ECO:0000256" key="6">
    <source>
        <dbReference type="ARBA" id="ARBA00023316"/>
    </source>
</evidence>
<comment type="function">
    <text evidence="7">Provides the (R)-glutamate required for cell wall biosynthesis.</text>
</comment>
<keyword evidence="3 7" id="KW-0133">Cell shape</keyword>
<sequence length="274" mass="29616">MHDGPIGVFDSGLGGLTVLQALADLLPHEDLVYFGDTARYPYGDRTAPELRRFSDQIADLLVAAGAKMLVVACNSATAAALEPLRARLTVPVIGVVEPGLRAAAKVSRSRRTVVIGTRMTAASGIYERTAAGLDLALDLEVLACPGFVELVEEGRTDTPEAVRVVHDRLAPLLRARTDTLVLGCTHYPLLARAIGRVVGRHVTLVSSADETAFEVRDLLQRTGWLSQRRRDGRRTFVTSGSPSRFAELGQRFLGTPLDDVRGHVWDVTGRRVSA</sequence>
<dbReference type="PANTHER" id="PTHR21198:SF2">
    <property type="entry name" value="GLUTAMATE RACEMASE"/>
    <property type="match status" value="1"/>
</dbReference>
<reference evidence="8" key="2">
    <citation type="submission" date="2020-09" db="EMBL/GenBank/DDBJ databases">
        <authorList>
            <person name="Sun Q."/>
            <person name="Zhou Y."/>
        </authorList>
    </citation>
    <scope>NUCLEOTIDE SEQUENCE</scope>
    <source>
        <strain evidence="8">CGMCC 1.14988</strain>
    </source>
</reference>
<dbReference type="RefSeq" id="WP_130650582.1">
    <property type="nucleotide sequence ID" value="NZ_BMHA01000006.1"/>
</dbReference>
<dbReference type="SUPFAM" id="SSF53681">
    <property type="entry name" value="Aspartate/glutamate racemase"/>
    <property type="match status" value="2"/>
</dbReference>
<dbReference type="InterPro" id="IPR004391">
    <property type="entry name" value="Glu_race"/>
</dbReference>
<dbReference type="HAMAP" id="MF_00258">
    <property type="entry name" value="Glu_racemase"/>
    <property type="match status" value="1"/>
</dbReference>
<proteinExistence type="inferred from homology"/>
<feature type="binding site" evidence="7">
    <location>
        <begin position="185"/>
        <end position="186"/>
    </location>
    <ligand>
        <name>substrate</name>
    </ligand>
</feature>
<comment type="catalytic activity">
    <reaction evidence="1 7">
        <text>L-glutamate = D-glutamate</text>
        <dbReference type="Rhea" id="RHEA:12813"/>
        <dbReference type="ChEBI" id="CHEBI:29985"/>
        <dbReference type="ChEBI" id="CHEBI:29986"/>
        <dbReference type="EC" id="5.1.1.3"/>
    </reaction>
</comment>
<reference evidence="8" key="1">
    <citation type="journal article" date="2014" name="Int. J. Syst. Evol. Microbiol.">
        <title>Complete genome sequence of Corynebacterium casei LMG S-19264T (=DSM 44701T), isolated from a smear-ripened cheese.</title>
        <authorList>
            <consortium name="US DOE Joint Genome Institute (JGI-PGF)"/>
            <person name="Walter F."/>
            <person name="Albersmeier A."/>
            <person name="Kalinowski J."/>
            <person name="Ruckert C."/>
        </authorList>
    </citation>
    <scope>NUCLEOTIDE SEQUENCE</scope>
    <source>
        <strain evidence="8">CGMCC 1.14988</strain>
    </source>
</reference>
<dbReference type="Proteomes" id="UP000650511">
    <property type="component" value="Unassembled WGS sequence"/>
</dbReference>
<feature type="binding site" evidence="7">
    <location>
        <begin position="42"/>
        <end position="43"/>
    </location>
    <ligand>
        <name>substrate</name>
    </ligand>
</feature>
<evidence type="ECO:0000256" key="1">
    <source>
        <dbReference type="ARBA" id="ARBA00001602"/>
    </source>
</evidence>
<keyword evidence="5 7" id="KW-0413">Isomerase</keyword>
<dbReference type="EC" id="5.1.1.3" evidence="2 7"/>
<dbReference type="InterPro" id="IPR001920">
    <property type="entry name" value="Asp/Glu_race"/>
</dbReference>
<organism evidence="8 9">
    <name type="scientific">Egicoccus halophilus</name>
    <dbReference type="NCBI Taxonomy" id="1670830"/>
    <lineage>
        <taxon>Bacteria</taxon>
        <taxon>Bacillati</taxon>
        <taxon>Actinomycetota</taxon>
        <taxon>Nitriliruptoria</taxon>
        <taxon>Egicoccales</taxon>
        <taxon>Egicoccaceae</taxon>
        <taxon>Egicoccus</taxon>
    </lineage>
</organism>
<dbReference type="InterPro" id="IPR018187">
    <property type="entry name" value="Asp/Glu_racemase_AS_1"/>
</dbReference>
<evidence type="ECO:0000256" key="4">
    <source>
        <dbReference type="ARBA" id="ARBA00022984"/>
    </source>
</evidence>
<dbReference type="InterPro" id="IPR015942">
    <property type="entry name" value="Asp/Glu/hydantoin_racemase"/>
</dbReference>
<dbReference type="GO" id="GO:0009252">
    <property type="term" value="P:peptidoglycan biosynthetic process"/>
    <property type="evidence" value="ECO:0007669"/>
    <property type="project" value="UniProtKB-UniRule"/>
</dbReference>
<evidence type="ECO:0000256" key="3">
    <source>
        <dbReference type="ARBA" id="ARBA00022960"/>
    </source>
</evidence>
<dbReference type="PANTHER" id="PTHR21198">
    <property type="entry name" value="GLUTAMATE RACEMASE"/>
    <property type="match status" value="1"/>
</dbReference>
<evidence type="ECO:0000313" key="8">
    <source>
        <dbReference type="EMBL" id="GGI06320.1"/>
    </source>
</evidence>
<dbReference type="PROSITE" id="PS00924">
    <property type="entry name" value="ASP_GLU_RACEMASE_2"/>
    <property type="match status" value="1"/>
</dbReference>
<accession>A0A8J3AA98</accession>
<feature type="binding site" evidence="7">
    <location>
        <begin position="10"/>
        <end position="11"/>
    </location>
    <ligand>
        <name>substrate</name>
    </ligand>
</feature>